<dbReference type="InParanoid" id="A0A2J6TBE7"/>
<accession>A0A2J6TBE7</accession>
<protein>
    <submittedName>
        <fullName evidence="1">Uncharacterized protein</fullName>
    </submittedName>
</protein>
<dbReference type="Proteomes" id="UP000235371">
    <property type="component" value="Unassembled WGS sequence"/>
</dbReference>
<name>A0A2J6TBE7_9HELO</name>
<sequence>MPCIHSALPEKYRHRDISSEQNRDGPIFNQTTSQFIGSKFSLNFNICHPRLPLQASSS</sequence>
<keyword evidence="2" id="KW-1185">Reference proteome</keyword>
<dbReference type="AlphaFoldDB" id="A0A2J6TBE7"/>
<dbReference type="OrthoDB" id="408631at2759"/>
<dbReference type="RefSeq" id="XP_024737192.1">
    <property type="nucleotide sequence ID" value="XM_024872426.1"/>
</dbReference>
<reference evidence="1 2" key="1">
    <citation type="submission" date="2016-04" db="EMBL/GenBank/DDBJ databases">
        <title>A degradative enzymes factory behind the ericoid mycorrhizal symbiosis.</title>
        <authorList>
            <consortium name="DOE Joint Genome Institute"/>
            <person name="Martino E."/>
            <person name="Morin E."/>
            <person name="Grelet G."/>
            <person name="Kuo A."/>
            <person name="Kohler A."/>
            <person name="Daghino S."/>
            <person name="Barry K."/>
            <person name="Choi C."/>
            <person name="Cichocki N."/>
            <person name="Clum A."/>
            <person name="Copeland A."/>
            <person name="Hainaut M."/>
            <person name="Haridas S."/>
            <person name="Labutti K."/>
            <person name="Lindquist E."/>
            <person name="Lipzen A."/>
            <person name="Khouja H.-R."/>
            <person name="Murat C."/>
            <person name="Ohm R."/>
            <person name="Olson A."/>
            <person name="Spatafora J."/>
            <person name="Veneault-Fourrey C."/>
            <person name="Henrissat B."/>
            <person name="Grigoriev I."/>
            <person name="Martin F."/>
            <person name="Perotto S."/>
        </authorList>
    </citation>
    <scope>NUCLEOTIDE SEQUENCE [LARGE SCALE GENOMIC DNA]</scope>
    <source>
        <strain evidence="1 2">E</strain>
    </source>
</reference>
<proteinExistence type="predicted"/>
<evidence type="ECO:0000313" key="2">
    <source>
        <dbReference type="Proteomes" id="UP000235371"/>
    </source>
</evidence>
<dbReference type="GeneID" id="36580507"/>
<evidence type="ECO:0000313" key="1">
    <source>
        <dbReference type="EMBL" id="PMD60288.1"/>
    </source>
</evidence>
<gene>
    <name evidence="1" type="ORF">K444DRAFT_390023</name>
</gene>
<organism evidence="1 2">
    <name type="scientific">Hyaloscypha bicolor E</name>
    <dbReference type="NCBI Taxonomy" id="1095630"/>
    <lineage>
        <taxon>Eukaryota</taxon>
        <taxon>Fungi</taxon>
        <taxon>Dikarya</taxon>
        <taxon>Ascomycota</taxon>
        <taxon>Pezizomycotina</taxon>
        <taxon>Leotiomycetes</taxon>
        <taxon>Helotiales</taxon>
        <taxon>Hyaloscyphaceae</taxon>
        <taxon>Hyaloscypha</taxon>
        <taxon>Hyaloscypha bicolor</taxon>
    </lineage>
</organism>
<dbReference type="EMBL" id="KZ613790">
    <property type="protein sequence ID" value="PMD60288.1"/>
    <property type="molecule type" value="Genomic_DNA"/>
</dbReference>